<proteinExistence type="predicted"/>
<feature type="transmembrane region" description="Helical" evidence="1">
    <location>
        <begin position="192"/>
        <end position="211"/>
    </location>
</feature>
<reference evidence="2" key="1">
    <citation type="journal article" date="2021" name="PeerJ">
        <title>Extensive microbial diversity within the chicken gut microbiome revealed by metagenomics and culture.</title>
        <authorList>
            <person name="Gilroy R."/>
            <person name="Ravi A."/>
            <person name="Getino M."/>
            <person name="Pursley I."/>
            <person name="Horton D.L."/>
            <person name="Alikhan N.F."/>
            <person name="Baker D."/>
            <person name="Gharbi K."/>
            <person name="Hall N."/>
            <person name="Watson M."/>
            <person name="Adriaenssens E.M."/>
            <person name="Foster-Nyarko E."/>
            <person name="Jarju S."/>
            <person name="Secka A."/>
            <person name="Antonio M."/>
            <person name="Oren A."/>
            <person name="Chaudhuri R.R."/>
            <person name="La Ragione R."/>
            <person name="Hildebrand F."/>
            <person name="Pallen M.J."/>
        </authorList>
    </citation>
    <scope>NUCLEOTIDE SEQUENCE</scope>
    <source>
        <strain evidence="2">ChiSxjej1B13-11774</strain>
    </source>
</reference>
<dbReference type="Proteomes" id="UP000824048">
    <property type="component" value="Unassembled WGS sequence"/>
</dbReference>
<feature type="transmembrane region" description="Helical" evidence="1">
    <location>
        <begin position="161"/>
        <end position="180"/>
    </location>
</feature>
<protein>
    <submittedName>
        <fullName evidence="2">Uncharacterized protein</fullName>
    </submittedName>
</protein>
<reference evidence="2" key="2">
    <citation type="submission" date="2021-04" db="EMBL/GenBank/DDBJ databases">
        <authorList>
            <person name="Gilroy R."/>
        </authorList>
    </citation>
    <scope>NUCLEOTIDE SEQUENCE</scope>
    <source>
        <strain evidence="2">ChiSxjej1B13-11774</strain>
    </source>
</reference>
<name>A0A9D2J8V6_9FIRM</name>
<gene>
    <name evidence="2" type="ORF">H9811_02765</name>
</gene>
<evidence type="ECO:0000256" key="1">
    <source>
        <dbReference type="SAM" id="Phobius"/>
    </source>
</evidence>
<feature type="transmembrane region" description="Helical" evidence="1">
    <location>
        <begin position="46"/>
        <end position="70"/>
    </location>
</feature>
<keyword evidence="1" id="KW-1133">Transmembrane helix</keyword>
<evidence type="ECO:0000313" key="3">
    <source>
        <dbReference type="Proteomes" id="UP000824048"/>
    </source>
</evidence>
<organism evidence="2 3">
    <name type="scientific">Candidatus Gemmiger excrementigallinarum</name>
    <dbReference type="NCBI Taxonomy" id="2838609"/>
    <lineage>
        <taxon>Bacteria</taxon>
        <taxon>Bacillati</taxon>
        <taxon>Bacillota</taxon>
        <taxon>Clostridia</taxon>
        <taxon>Eubacteriales</taxon>
        <taxon>Gemmiger</taxon>
    </lineage>
</organism>
<keyword evidence="1" id="KW-0812">Transmembrane</keyword>
<dbReference type="EMBL" id="DXBP01000019">
    <property type="protein sequence ID" value="HIZ41465.1"/>
    <property type="molecule type" value="Genomic_DNA"/>
</dbReference>
<dbReference type="AlphaFoldDB" id="A0A9D2J8V6"/>
<sequence>MNRTMRAVLHYTAEDLKWVLVVSLILGLLGEGLGLAATLLGEPEDAGKMVVGTMLAISFLVSMILSIVYLANQFTMFLSFSTTRRGLTAGILLHGLRISVLQTAIALVWGTADALVRRTLTGNSPLPWEWIPWGIWPLALLLPVWIGLLLGGLLQRFGAKGFWCAYAVFMIGTTSISQWADAAADFFRPVPWQTPAAIAVVVIVGLAALSLRWMQRAIVK</sequence>
<evidence type="ECO:0000313" key="2">
    <source>
        <dbReference type="EMBL" id="HIZ41465.1"/>
    </source>
</evidence>
<feature type="transmembrane region" description="Helical" evidence="1">
    <location>
        <begin position="91"/>
        <end position="110"/>
    </location>
</feature>
<accession>A0A9D2J8V6</accession>
<keyword evidence="1" id="KW-0472">Membrane</keyword>
<feature type="transmembrane region" description="Helical" evidence="1">
    <location>
        <begin position="130"/>
        <end position="154"/>
    </location>
</feature>
<comment type="caution">
    <text evidence="2">The sequence shown here is derived from an EMBL/GenBank/DDBJ whole genome shotgun (WGS) entry which is preliminary data.</text>
</comment>